<name>A0ABP9WJ39_9MICO</name>
<dbReference type="Gene3D" id="3.40.50.1820">
    <property type="entry name" value="alpha/beta hydrolase"/>
    <property type="match status" value="1"/>
</dbReference>
<keyword evidence="2" id="KW-0378">Hydrolase</keyword>
<keyword evidence="3" id="KW-1185">Reference proteome</keyword>
<feature type="domain" description="AB hydrolase-1" evidence="1">
    <location>
        <begin position="32"/>
        <end position="266"/>
    </location>
</feature>
<dbReference type="InterPro" id="IPR050471">
    <property type="entry name" value="AB_hydrolase"/>
</dbReference>
<dbReference type="InterPro" id="IPR029058">
    <property type="entry name" value="AB_hydrolase_fold"/>
</dbReference>
<evidence type="ECO:0000313" key="3">
    <source>
        <dbReference type="Proteomes" id="UP001426770"/>
    </source>
</evidence>
<comment type="caution">
    <text evidence="2">The sequence shown here is derived from an EMBL/GenBank/DDBJ whole genome shotgun (WGS) entry which is preliminary data.</text>
</comment>
<dbReference type="PANTHER" id="PTHR43433:SF5">
    <property type="entry name" value="AB HYDROLASE-1 DOMAIN-CONTAINING PROTEIN"/>
    <property type="match status" value="1"/>
</dbReference>
<evidence type="ECO:0000259" key="1">
    <source>
        <dbReference type="Pfam" id="PF00561"/>
    </source>
</evidence>
<protein>
    <submittedName>
        <fullName evidence="2">Aminoacrylate hydrolase RutD</fullName>
    </submittedName>
</protein>
<dbReference type="PANTHER" id="PTHR43433">
    <property type="entry name" value="HYDROLASE, ALPHA/BETA FOLD FAMILY PROTEIN"/>
    <property type="match status" value="1"/>
</dbReference>
<sequence>MSRTGEITRPDGRTVRWYEDGPRDAGLVLFWNHGTPNIGQPPGPLMKPATDRGIRWVSLDRPGYGGSTRREGRTVADVVEDVEAVADALGLDTFAVAGHSGGGPHALACAALLGERVTACAAIAGLAPFDAHDLDWFGGMAAGGRAELEAAAAGPAALVLQLEQEWDPEGFTPEDHAALAGPWQWFDGVVKAALEHGPDGMVDDDLAYVREWGFDAADAGRTPVLIAHGGKDRVVPYTHGEWLGRSVPGADVRVFPEDGHISVLTRAEALLDWLVGASRGV</sequence>
<dbReference type="Proteomes" id="UP001426770">
    <property type="component" value="Unassembled WGS sequence"/>
</dbReference>
<accession>A0ABP9WJ39</accession>
<dbReference type="Pfam" id="PF00561">
    <property type="entry name" value="Abhydrolase_1"/>
    <property type="match status" value="1"/>
</dbReference>
<dbReference type="GO" id="GO:0016787">
    <property type="term" value="F:hydrolase activity"/>
    <property type="evidence" value="ECO:0007669"/>
    <property type="project" value="UniProtKB-KW"/>
</dbReference>
<reference evidence="2 3" key="1">
    <citation type="submission" date="2024-02" db="EMBL/GenBank/DDBJ databases">
        <title>Lysinimicrobium sediminis NBRC 112286.</title>
        <authorList>
            <person name="Ichikawa N."/>
            <person name="Katano-Makiyama Y."/>
            <person name="Hidaka K."/>
        </authorList>
    </citation>
    <scope>NUCLEOTIDE SEQUENCE [LARGE SCALE GENOMIC DNA]</scope>
    <source>
        <strain evidence="2 3">NBRC 112286</strain>
    </source>
</reference>
<dbReference type="InterPro" id="IPR000073">
    <property type="entry name" value="AB_hydrolase_1"/>
</dbReference>
<organism evidence="2 3">
    <name type="scientific">Demequina sediminis</name>
    <dbReference type="NCBI Taxonomy" id="1930058"/>
    <lineage>
        <taxon>Bacteria</taxon>
        <taxon>Bacillati</taxon>
        <taxon>Actinomycetota</taxon>
        <taxon>Actinomycetes</taxon>
        <taxon>Micrococcales</taxon>
        <taxon>Demequinaceae</taxon>
        <taxon>Demequina</taxon>
    </lineage>
</organism>
<proteinExistence type="predicted"/>
<gene>
    <name evidence="2" type="primary">rutD</name>
    <name evidence="2" type="ORF">Lsed01_01666</name>
</gene>
<dbReference type="SUPFAM" id="SSF53474">
    <property type="entry name" value="alpha/beta-Hydrolases"/>
    <property type="match status" value="1"/>
</dbReference>
<dbReference type="RefSeq" id="WP_345379563.1">
    <property type="nucleotide sequence ID" value="NZ_BAABRR010000007.1"/>
</dbReference>
<dbReference type="PRINTS" id="PR00111">
    <property type="entry name" value="ABHYDROLASE"/>
</dbReference>
<dbReference type="EMBL" id="BAABRR010000007">
    <property type="protein sequence ID" value="GAA5519228.1"/>
    <property type="molecule type" value="Genomic_DNA"/>
</dbReference>
<evidence type="ECO:0000313" key="2">
    <source>
        <dbReference type="EMBL" id="GAA5519228.1"/>
    </source>
</evidence>